<reference evidence="2 3" key="1">
    <citation type="submission" date="2014-04" db="EMBL/GenBank/DDBJ databases">
        <title>Genome evolution of avian class.</title>
        <authorList>
            <person name="Zhang G."/>
            <person name="Li C."/>
        </authorList>
    </citation>
    <scope>NUCLEOTIDE SEQUENCE [LARGE SCALE GENOMIC DNA]</scope>
    <source>
        <strain evidence="2">BGI_N325</strain>
    </source>
</reference>
<dbReference type="PANTHER" id="PTHR45912:SF3">
    <property type="entry name" value="CILIA- AND FLAGELLA-ASSOCIATED PROTEIN 47"/>
    <property type="match status" value="1"/>
</dbReference>
<dbReference type="Proteomes" id="UP000053615">
    <property type="component" value="Unassembled WGS sequence"/>
</dbReference>
<proteinExistence type="predicted"/>
<gene>
    <name evidence="2" type="ORF">N325_10802</name>
</gene>
<feature type="domain" description="CFAP47-like immunoglobulin-like" evidence="1">
    <location>
        <begin position="77"/>
        <end position="197"/>
    </location>
</feature>
<dbReference type="Pfam" id="PF26579">
    <property type="entry name" value="Ig_CFAP47"/>
    <property type="match status" value="1"/>
</dbReference>
<protein>
    <recommendedName>
        <fullName evidence="1">CFAP47-like immunoglobulin-like domain-containing protein</fullName>
    </recommendedName>
</protein>
<dbReference type="InterPro" id="IPR058952">
    <property type="entry name" value="Ig_CFAP47"/>
</dbReference>
<dbReference type="EMBL" id="KK535987">
    <property type="protein sequence ID" value="KFP29391.1"/>
    <property type="molecule type" value="Genomic_DNA"/>
</dbReference>
<evidence type="ECO:0000313" key="2">
    <source>
        <dbReference type="EMBL" id="KFP29391.1"/>
    </source>
</evidence>
<dbReference type="GO" id="GO:0005929">
    <property type="term" value="C:cilium"/>
    <property type="evidence" value="ECO:0007669"/>
    <property type="project" value="TreeGrafter"/>
</dbReference>
<keyword evidence="3" id="KW-1185">Reference proteome</keyword>
<organism evidence="2 3">
    <name type="scientific">Colius striatus</name>
    <name type="common">Speckled mousebird</name>
    <dbReference type="NCBI Taxonomy" id="57412"/>
    <lineage>
        <taxon>Eukaryota</taxon>
        <taxon>Metazoa</taxon>
        <taxon>Chordata</taxon>
        <taxon>Craniata</taxon>
        <taxon>Vertebrata</taxon>
        <taxon>Euteleostomi</taxon>
        <taxon>Archelosauria</taxon>
        <taxon>Archosauria</taxon>
        <taxon>Dinosauria</taxon>
        <taxon>Saurischia</taxon>
        <taxon>Theropoda</taxon>
        <taxon>Coelurosauria</taxon>
        <taxon>Aves</taxon>
        <taxon>Neognathae</taxon>
        <taxon>Neoaves</taxon>
        <taxon>Telluraves</taxon>
        <taxon>Coraciimorphae</taxon>
        <taxon>Coliiformes</taxon>
        <taxon>Coliidae</taxon>
        <taxon>Colius</taxon>
    </lineage>
</organism>
<feature type="non-terminal residue" evidence="2">
    <location>
        <position position="197"/>
    </location>
</feature>
<dbReference type="PANTHER" id="PTHR45912">
    <property type="entry name" value="CILIA- AND FLAGELLA-ASSOCIATED PROTEIN 47"/>
    <property type="match status" value="1"/>
</dbReference>
<dbReference type="GO" id="GO:0007288">
    <property type="term" value="P:sperm axoneme assembly"/>
    <property type="evidence" value="ECO:0007669"/>
    <property type="project" value="TreeGrafter"/>
</dbReference>
<accession>A0A091JZ30</accession>
<evidence type="ECO:0000259" key="1">
    <source>
        <dbReference type="Pfam" id="PF26579"/>
    </source>
</evidence>
<evidence type="ECO:0000313" key="3">
    <source>
        <dbReference type="Proteomes" id="UP000053615"/>
    </source>
</evidence>
<feature type="non-terminal residue" evidence="2">
    <location>
        <position position="1"/>
    </location>
</feature>
<dbReference type="AlphaFoldDB" id="A0A091JZ30"/>
<sequence length="197" mass="22309">GIQLAPKEKLDIPVLFVPDTMKMFETVVVIHVMRENGENWPYEYSDELNKDLKSITVAENGGIQGILWIYPVHGIPEAPQQRLVPATISCRARQRVERRVEVLLTGILPGSTAMSATRYSAMVNTNKPANIREIVQVTDGFSTAVEFLYELQYQSNEIKSQLESFIGMHLLQREWDTESGTVTLIFNVVFAPNKPMR</sequence>
<name>A0A091JZ30_COLST</name>